<dbReference type="EMBL" id="JACCBU010000001">
    <property type="protein sequence ID" value="NYE69077.1"/>
    <property type="molecule type" value="Genomic_DNA"/>
</dbReference>
<dbReference type="CDD" id="cd00085">
    <property type="entry name" value="HNHc"/>
    <property type="match status" value="1"/>
</dbReference>
<evidence type="ECO:0000259" key="3">
    <source>
        <dbReference type="SMART" id="SM00507"/>
    </source>
</evidence>
<dbReference type="GO" id="GO:0003676">
    <property type="term" value="F:nucleic acid binding"/>
    <property type="evidence" value="ECO:0007669"/>
    <property type="project" value="InterPro"/>
</dbReference>
<feature type="compositionally biased region" description="Polar residues" evidence="2">
    <location>
        <begin position="310"/>
        <end position="324"/>
    </location>
</feature>
<evidence type="ECO:0000256" key="2">
    <source>
        <dbReference type="SAM" id="MobiDB-lite"/>
    </source>
</evidence>
<comment type="caution">
    <text evidence="4">The sequence shown here is derived from an EMBL/GenBank/DDBJ whole genome shotgun (WGS) entry which is preliminary data.</text>
</comment>
<keyword evidence="5" id="KW-1185">Reference proteome</keyword>
<dbReference type="Pfam" id="PF01844">
    <property type="entry name" value="HNH"/>
    <property type="match status" value="1"/>
</dbReference>
<accession>A0A7Y9L911</accession>
<organism evidence="4 5">
    <name type="scientific">Microlunatus parietis</name>
    <dbReference type="NCBI Taxonomy" id="682979"/>
    <lineage>
        <taxon>Bacteria</taxon>
        <taxon>Bacillati</taxon>
        <taxon>Actinomycetota</taxon>
        <taxon>Actinomycetes</taxon>
        <taxon>Propionibacteriales</taxon>
        <taxon>Propionibacteriaceae</taxon>
        <taxon>Microlunatus</taxon>
    </lineage>
</organism>
<name>A0A7Y9L911_9ACTN</name>
<dbReference type="Pfam" id="PF02720">
    <property type="entry name" value="DUF222"/>
    <property type="match status" value="1"/>
</dbReference>
<sequence length="486" mass="53107">MTTTTLDTATPVGAAVQGARMAVAALVAAVRQGGLDHHDPAGLIELIELLAELELVRNQLLAVDADLIAACRDAGVPERECQRSMIKVLERRFLLGPQEAARRVRAAEAAGPRRSMTGLPLPRWRPAVGAAMAVGAITGEQTVIVTKTLDHLEAAKVAPTKVAEVETELVGHCSRFGPQELRRLSQRYLDALDPDGTEPDEQLHQDRRFFRLRSTPSGAMTGEFRLTPETAVKVRAVLEPLAHPRLDAAAGGGAVDLRSHEQRLHDAVDEVFTRMLRTEDLPGSGGTPAALMITIDADTLLAALRPGTRGTWQPRPTRTASSDEQGPEPPTYRRARSGQGTANDGTVLSVAEIMRLAGEAELYPIALTSHGIPLELGRTRRIATKHQTVALIARDGGCSFPGCDRAPAWCERHHVRPWAHGGETVLGNLTLLCLYHHRNFLDRGWQVRINTDGLPEWIPPQYLDRDQKPLINNRILARIRQRPLLT</sequence>
<proteinExistence type="inferred from homology"/>
<dbReference type="GO" id="GO:0004519">
    <property type="term" value="F:endonuclease activity"/>
    <property type="evidence" value="ECO:0007669"/>
    <property type="project" value="InterPro"/>
</dbReference>
<evidence type="ECO:0000256" key="1">
    <source>
        <dbReference type="ARBA" id="ARBA00023450"/>
    </source>
</evidence>
<reference evidence="4 5" key="1">
    <citation type="submission" date="2020-07" db="EMBL/GenBank/DDBJ databases">
        <title>Sequencing the genomes of 1000 actinobacteria strains.</title>
        <authorList>
            <person name="Klenk H.-P."/>
        </authorList>
    </citation>
    <scope>NUCLEOTIDE SEQUENCE [LARGE SCALE GENOMIC DNA]</scope>
    <source>
        <strain evidence="4 5">DSM 22083</strain>
    </source>
</reference>
<evidence type="ECO:0000313" key="4">
    <source>
        <dbReference type="EMBL" id="NYE69077.1"/>
    </source>
</evidence>
<feature type="domain" description="HNH nuclease" evidence="3">
    <location>
        <begin position="386"/>
        <end position="438"/>
    </location>
</feature>
<dbReference type="InterPro" id="IPR003870">
    <property type="entry name" value="DUF222"/>
</dbReference>
<dbReference type="Gene3D" id="1.10.30.50">
    <property type="match status" value="1"/>
</dbReference>
<gene>
    <name evidence="4" type="ORF">BKA15_000406</name>
</gene>
<dbReference type="InterPro" id="IPR002711">
    <property type="entry name" value="HNH"/>
</dbReference>
<comment type="similarity">
    <text evidence="1">Belongs to the Rv1128c/1148c/1588c/1702c/1945/3466 family.</text>
</comment>
<evidence type="ECO:0000313" key="5">
    <source>
        <dbReference type="Proteomes" id="UP000569914"/>
    </source>
</evidence>
<dbReference type="AlphaFoldDB" id="A0A7Y9L911"/>
<dbReference type="Proteomes" id="UP000569914">
    <property type="component" value="Unassembled WGS sequence"/>
</dbReference>
<protein>
    <recommendedName>
        <fullName evidence="3">HNH nuclease domain-containing protein</fullName>
    </recommendedName>
</protein>
<dbReference type="InterPro" id="IPR003615">
    <property type="entry name" value="HNH_nuc"/>
</dbReference>
<dbReference type="GO" id="GO:0008270">
    <property type="term" value="F:zinc ion binding"/>
    <property type="evidence" value="ECO:0007669"/>
    <property type="project" value="InterPro"/>
</dbReference>
<feature type="region of interest" description="Disordered" evidence="2">
    <location>
        <begin position="306"/>
        <end position="343"/>
    </location>
</feature>
<dbReference type="SMART" id="SM00507">
    <property type="entry name" value="HNHc"/>
    <property type="match status" value="1"/>
</dbReference>
<dbReference type="RefSeq" id="WP_179747854.1">
    <property type="nucleotide sequence ID" value="NZ_JACCBU010000001.1"/>
</dbReference>